<dbReference type="Gene3D" id="3.40.50.300">
    <property type="entry name" value="P-loop containing nucleotide triphosphate hydrolases"/>
    <property type="match status" value="1"/>
</dbReference>
<dbReference type="AlphaFoldDB" id="A0A6L5R0R7"/>
<dbReference type="PROSITE" id="PS50893">
    <property type="entry name" value="ABC_TRANSPORTER_2"/>
    <property type="match status" value="1"/>
</dbReference>
<dbReference type="Pfam" id="PF00005">
    <property type="entry name" value="ABC_tran"/>
    <property type="match status" value="1"/>
</dbReference>
<dbReference type="PANTHER" id="PTHR42794">
    <property type="entry name" value="HEMIN IMPORT ATP-BINDING PROTEIN HMUV"/>
    <property type="match status" value="1"/>
</dbReference>
<feature type="compositionally biased region" description="Low complexity" evidence="4">
    <location>
        <begin position="1"/>
        <end position="14"/>
    </location>
</feature>
<dbReference type="PANTHER" id="PTHR42794:SF2">
    <property type="entry name" value="ABC TRANSPORTER ATP-BINDING PROTEIN"/>
    <property type="match status" value="1"/>
</dbReference>
<dbReference type="InterPro" id="IPR017871">
    <property type="entry name" value="ABC_transporter-like_CS"/>
</dbReference>
<feature type="region of interest" description="Disordered" evidence="4">
    <location>
        <begin position="1"/>
        <end position="22"/>
    </location>
</feature>
<evidence type="ECO:0000313" key="6">
    <source>
        <dbReference type="EMBL" id="MRX43563.1"/>
    </source>
</evidence>
<keyword evidence="1" id="KW-0813">Transport</keyword>
<sequence>MSAGAQPGSAQPGAGRAGDGLEGSRVSFARGSRLVVDGVDITVPRGAVGALLGPNGAGKSTLLHLVAGVEQPEVAALTLDGDDLVSLRRRDRARRMALVEQDAQAPDGLDVEHVVGLGRIPHQSAWGGDSARDREVVARALAAADAAAFVGRRYDELSGGERQRVNLARALAQEPELLLLDEPTNHLDIRSQLATLGLLRRLADDGLSVLAALHDLSLAASYADHVVVLANGVVVAAGEPSDVLTPPLIRAVWGVEASVLRHPSTGRPLLAFAPAGADAPPAPGAGGADAPPARGADEPARPLGSASAPA</sequence>
<evidence type="ECO:0000313" key="7">
    <source>
        <dbReference type="Proteomes" id="UP000476511"/>
    </source>
</evidence>
<comment type="caution">
    <text evidence="6">The sequence shown here is derived from an EMBL/GenBank/DDBJ whole genome shotgun (WGS) entry which is preliminary data.</text>
</comment>
<gene>
    <name evidence="6" type="ORF">GJR97_07450</name>
</gene>
<dbReference type="InterPro" id="IPR003439">
    <property type="entry name" value="ABC_transporter-like_ATP-bd"/>
</dbReference>
<organism evidence="6 7">
    <name type="scientific">Agromyces kandeliae</name>
    <dbReference type="NCBI Taxonomy" id="2666141"/>
    <lineage>
        <taxon>Bacteria</taxon>
        <taxon>Bacillati</taxon>
        <taxon>Actinomycetota</taxon>
        <taxon>Actinomycetes</taxon>
        <taxon>Micrococcales</taxon>
        <taxon>Microbacteriaceae</taxon>
        <taxon>Agromyces</taxon>
    </lineage>
</organism>
<dbReference type="FunFam" id="3.40.50.300:FF:000134">
    <property type="entry name" value="Iron-enterobactin ABC transporter ATP-binding protein"/>
    <property type="match status" value="1"/>
</dbReference>
<dbReference type="GO" id="GO:0016887">
    <property type="term" value="F:ATP hydrolysis activity"/>
    <property type="evidence" value="ECO:0007669"/>
    <property type="project" value="InterPro"/>
</dbReference>
<keyword evidence="2" id="KW-0547">Nucleotide-binding</keyword>
<dbReference type="InterPro" id="IPR003593">
    <property type="entry name" value="AAA+_ATPase"/>
</dbReference>
<dbReference type="RefSeq" id="WP_195760657.1">
    <property type="nucleotide sequence ID" value="NZ_WKJD01000012.1"/>
</dbReference>
<evidence type="ECO:0000256" key="1">
    <source>
        <dbReference type="ARBA" id="ARBA00022448"/>
    </source>
</evidence>
<keyword evidence="3 6" id="KW-0067">ATP-binding</keyword>
<evidence type="ECO:0000256" key="3">
    <source>
        <dbReference type="ARBA" id="ARBA00022840"/>
    </source>
</evidence>
<feature type="region of interest" description="Disordered" evidence="4">
    <location>
        <begin position="271"/>
        <end position="310"/>
    </location>
</feature>
<dbReference type="GO" id="GO:0005524">
    <property type="term" value="F:ATP binding"/>
    <property type="evidence" value="ECO:0007669"/>
    <property type="project" value="UniProtKB-KW"/>
</dbReference>
<feature type="domain" description="ABC transporter" evidence="5">
    <location>
        <begin position="21"/>
        <end position="256"/>
    </location>
</feature>
<keyword evidence="7" id="KW-1185">Reference proteome</keyword>
<reference evidence="6 7" key="1">
    <citation type="submission" date="2019-11" db="EMBL/GenBank/DDBJ databases">
        <title>Agromyces kandeliae sp. nov., isolated from mangrove soil.</title>
        <authorList>
            <person name="Wang R."/>
        </authorList>
    </citation>
    <scope>NUCLEOTIDE SEQUENCE [LARGE SCALE GENOMIC DNA]</scope>
    <source>
        <strain evidence="6 7">Q22</strain>
    </source>
</reference>
<dbReference type="SMART" id="SM00382">
    <property type="entry name" value="AAA"/>
    <property type="match status" value="1"/>
</dbReference>
<evidence type="ECO:0000259" key="5">
    <source>
        <dbReference type="PROSITE" id="PS50893"/>
    </source>
</evidence>
<dbReference type="EMBL" id="WKJD01000012">
    <property type="protein sequence ID" value="MRX43563.1"/>
    <property type="molecule type" value="Genomic_DNA"/>
</dbReference>
<evidence type="ECO:0000256" key="4">
    <source>
        <dbReference type="SAM" id="MobiDB-lite"/>
    </source>
</evidence>
<dbReference type="CDD" id="cd03214">
    <property type="entry name" value="ABC_Iron-Siderophores_B12_Hemin"/>
    <property type="match status" value="1"/>
</dbReference>
<accession>A0A6L5R0R7</accession>
<dbReference type="InterPro" id="IPR027417">
    <property type="entry name" value="P-loop_NTPase"/>
</dbReference>
<dbReference type="PROSITE" id="PS00211">
    <property type="entry name" value="ABC_TRANSPORTER_1"/>
    <property type="match status" value="1"/>
</dbReference>
<proteinExistence type="predicted"/>
<dbReference type="Proteomes" id="UP000476511">
    <property type="component" value="Unassembled WGS sequence"/>
</dbReference>
<evidence type="ECO:0000256" key="2">
    <source>
        <dbReference type="ARBA" id="ARBA00022741"/>
    </source>
</evidence>
<dbReference type="SUPFAM" id="SSF52540">
    <property type="entry name" value="P-loop containing nucleoside triphosphate hydrolases"/>
    <property type="match status" value="1"/>
</dbReference>
<protein>
    <submittedName>
        <fullName evidence="6">ATP-binding cassette domain-containing protein</fullName>
    </submittedName>
</protein>
<name>A0A6L5R0R7_9MICO</name>